<proteinExistence type="predicted"/>
<comment type="caution">
    <text evidence="2">The sequence shown here is derived from an EMBL/GenBank/DDBJ whole genome shotgun (WGS) entry which is preliminary data.</text>
</comment>
<evidence type="ECO:0000313" key="3">
    <source>
        <dbReference type="Proteomes" id="UP000176815"/>
    </source>
</evidence>
<name>A0A1F4X815_UNCKA</name>
<reference evidence="2 3" key="1">
    <citation type="journal article" date="2016" name="Nat. Commun.">
        <title>Thousands of microbial genomes shed light on interconnected biogeochemical processes in an aquifer system.</title>
        <authorList>
            <person name="Anantharaman K."/>
            <person name="Brown C.T."/>
            <person name="Hug L.A."/>
            <person name="Sharon I."/>
            <person name="Castelle C.J."/>
            <person name="Probst A.J."/>
            <person name="Thomas B.C."/>
            <person name="Singh A."/>
            <person name="Wilkins M.J."/>
            <person name="Karaoz U."/>
            <person name="Brodie E.L."/>
            <person name="Williams K.H."/>
            <person name="Hubbard S.S."/>
            <person name="Banfield J.F."/>
        </authorList>
    </citation>
    <scope>NUCLEOTIDE SEQUENCE [LARGE SCALE GENOMIC DNA]</scope>
</reference>
<accession>A0A1F4X815</accession>
<feature type="domain" description="DUF1937" evidence="1">
    <location>
        <begin position="2"/>
        <end position="106"/>
    </location>
</feature>
<protein>
    <recommendedName>
        <fullName evidence="1">DUF1937 domain-containing protein</fullName>
    </recommendedName>
</protein>
<sequence>MKIYLACPYSHKDYSVCEYRVDIADKIAGILMKAGHVVFSPLSHSHPISKVLKGVSHLDHNFWLAQDLPILVEWADKMIIVCAPGWTESFGIHIEKVNADEFGIPVEHLYWNKIEEMLKENG</sequence>
<dbReference type="Pfam" id="PF09152">
    <property type="entry name" value="DUF1937"/>
    <property type="match status" value="1"/>
</dbReference>
<dbReference type="Gene3D" id="3.40.50.10400">
    <property type="entry name" value="Hypothetical protein PA1492"/>
    <property type="match status" value="1"/>
</dbReference>
<organism evidence="2 3">
    <name type="scientific">candidate division WWE3 bacterium RIFOXYD1_FULL_39_9</name>
    <dbReference type="NCBI Taxonomy" id="1802649"/>
    <lineage>
        <taxon>Bacteria</taxon>
        <taxon>Katanobacteria</taxon>
    </lineage>
</organism>
<dbReference type="Proteomes" id="UP000176815">
    <property type="component" value="Unassembled WGS sequence"/>
</dbReference>
<dbReference type="InterPro" id="IPR015235">
    <property type="entry name" value="DUF1937"/>
</dbReference>
<dbReference type="EMBL" id="MEWG01000024">
    <property type="protein sequence ID" value="OGC77233.1"/>
    <property type="molecule type" value="Genomic_DNA"/>
</dbReference>
<dbReference type="AlphaFoldDB" id="A0A1F4X815"/>
<dbReference type="SUPFAM" id="SSF52309">
    <property type="entry name" value="N-(deoxy)ribosyltransferase-like"/>
    <property type="match status" value="1"/>
</dbReference>
<gene>
    <name evidence="2" type="ORF">A2619_04410</name>
</gene>
<evidence type="ECO:0000313" key="2">
    <source>
        <dbReference type="EMBL" id="OGC77233.1"/>
    </source>
</evidence>
<evidence type="ECO:0000259" key="1">
    <source>
        <dbReference type="Pfam" id="PF09152"/>
    </source>
</evidence>